<evidence type="ECO:0000256" key="2">
    <source>
        <dbReference type="SAM" id="Phobius"/>
    </source>
</evidence>
<keyword evidence="2" id="KW-1133">Transmembrane helix</keyword>
<evidence type="ECO:0000256" key="1">
    <source>
        <dbReference type="SAM" id="MobiDB-lite"/>
    </source>
</evidence>
<keyword evidence="2" id="KW-0812">Transmembrane</keyword>
<organism evidence="3 4">
    <name type="scientific">Erythranthe guttata</name>
    <name type="common">Yellow monkey flower</name>
    <name type="synonym">Mimulus guttatus</name>
    <dbReference type="NCBI Taxonomy" id="4155"/>
    <lineage>
        <taxon>Eukaryota</taxon>
        <taxon>Viridiplantae</taxon>
        <taxon>Streptophyta</taxon>
        <taxon>Embryophyta</taxon>
        <taxon>Tracheophyta</taxon>
        <taxon>Spermatophyta</taxon>
        <taxon>Magnoliopsida</taxon>
        <taxon>eudicotyledons</taxon>
        <taxon>Gunneridae</taxon>
        <taxon>Pentapetalae</taxon>
        <taxon>asterids</taxon>
        <taxon>lamiids</taxon>
        <taxon>Lamiales</taxon>
        <taxon>Phrymaceae</taxon>
        <taxon>Erythranthe</taxon>
    </lineage>
</organism>
<dbReference type="Gene3D" id="1.20.5.1030">
    <property type="entry name" value="Preprotein translocase secy subunit"/>
    <property type="match status" value="1"/>
</dbReference>
<feature type="region of interest" description="Disordered" evidence="1">
    <location>
        <begin position="1"/>
        <end position="89"/>
    </location>
</feature>
<dbReference type="KEGG" id="egt:105953321"/>
<feature type="compositionally biased region" description="Polar residues" evidence="1">
    <location>
        <begin position="1"/>
        <end position="27"/>
    </location>
</feature>
<dbReference type="eggNOG" id="ENOG502S47G">
    <property type="taxonomic scope" value="Eukaryota"/>
</dbReference>
<proteinExistence type="predicted"/>
<feature type="transmembrane region" description="Helical" evidence="2">
    <location>
        <begin position="128"/>
        <end position="153"/>
    </location>
</feature>
<sequence length="171" mass="18270">MAVSLSNLPFFTPSKTTSPNSIFSTTPKLGAPPTKQSPNFTIFASRPRNFATIPKATQEEENENTTTTAGENAAGPPEEIQPEKSQTELGNEIKAAMKERQQQKEDAGFLSGVAEEIKEIEWPAFNKVLGITGVVLGVIAGSSVVLLTVNAVLAEISDRVFVGKGVQDFFG</sequence>
<reference evidence="3 4" key="1">
    <citation type="journal article" date="2013" name="Proc. Natl. Acad. Sci. U.S.A.">
        <title>Fine-scale variation in meiotic recombination in Mimulus inferred from population shotgun sequencing.</title>
        <authorList>
            <person name="Hellsten U."/>
            <person name="Wright K.M."/>
            <person name="Jenkins J."/>
            <person name="Shu S."/>
            <person name="Yuan Y."/>
            <person name="Wessler S.R."/>
            <person name="Schmutz J."/>
            <person name="Willis J.H."/>
            <person name="Rokhsar D.S."/>
        </authorList>
    </citation>
    <scope>NUCLEOTIDE SEQUENCE [LARGE SCALE GENOMIC DNA]</scope>
    <source>
        <strain evidence="4">cv. DUN x IM62</strain>
    </source>
</reference>
<dbReference type="PANTHER" id="PTHR37240">
    <property type="entry name" value="PREPROTEIN TRANSLOCASE SUBUNIT SECE1"/>
    <property type="match status" value="1"/>
</dbReference>
<dbReference type="Proteomes" id="UP000030748">
    <property type="component" value="Unassembled WGS sequence"/>
</dbReference>
<dbReference type="OrthoDB" id="1937988at2759"/>
<gene>
    <name evidence="3" type="ORF">MIMGU_mgv1a015005mg</name>
</gene>
<keyword evidence="2" id="KW-0472">Membrane</keyword>
<dbReference type="InterPro" id="IPR038379">
    <property type="entry name" value="SecE_sf"/>
</dbReference>
<keyword evidence="4" id="KW-1185">Reference proteome</keyword>
<dbReference type="InterPro" id="IPR055330">
    <property type="entry name" value="SECE1-like"/>
</dbReference>
<evidence type="ECO:0000313" key="4">
    <source>
        <dbReference type="Proteomes" id="UP000030748"/>
    </source>
</evidence>
<evidence type="ECO:0008006" key="5">
    <source>
        <dbReference type="Google" id="ProtNLM"/>
    </source>
</evidence>
<evidence type="ECO:0000313" key="3">
    <source>
        <dbReference type="EMBL" id="EYU41483.1"/>
    </source>
</evidence>
<dbReference type="EMBL" id="KI630320">
    <property type="protein sequence ID" value="EYU41483.1"/>
    <property type="molecule type" value="Genomic_DNA"/>
</dbReference>
<dbReference type="PANTHER" id="PTHR37240:SF1">
    <property type="entry name" value="PREPROTEIN TRANSLOCASE SUBUNIT SECE1"/>
    <property type="match status" value="1"/>
</dbReference>
<dbReference type="STRING" id="4155.A0A022RNZ7"/>
<feature type="compositionally biased region" description="Low complexity" evidence="1">
    <location>
        <begin position="64"/>
        <end position="75"/>
    </location>
</feature>
<dbReference type="OMA" id="SIWGGVA"/>
<name>A0A022RNZ7_ERYGU</name>
<dbReference type="AlphaFoldDB" id="A0A022RNZ7"/>
<protein>
    <recommendedName>
        <fullName evidence="5">Preprotein translocase subunit SECE1</fullName>
    </recommendedName>
</protein>
<accession>A0A022RNZ7</accession>
<dbReference type="PhylomeDB" id="A0A022RNZ7"/>